<protein>
    <submittedName>
        <fullName evidence="2">SDR family oxidoreductase</fullName>
    </submittedName>
</protein>
<dbReference type="SUPFAM" id="SSF51735">
    <property type="entry name" value="NAD(P)-binding Rossmann-fold domains"/>
    <property type="match status" value="1"/>
</dbReference>
<dbReference type="PANTHER" id="PTHR43245:SF58">
    <property type="entry name" value="BLL5923 PROTEIN"/>
    <property type="match status" value="1"/>
</dbReference>
<accession>A0AAE6ZU80</accession>
<reference evidence="2 3" key="1">
    <citation type="submission" date="2020-04" db="EMBL/GenBank/DDBJ databases">
        <authorList>
            <person name="Yao Y."/>
            <person name="He Z."/>
        </authorList>
    </citation>
    <scope>NUCLEOTIDE SEQUENCE [LARGE SCALE GENOMIC DNA]</scope>
    <source>
        <strain evidence="2 3">CY-1</strain>
    </source>
</reference>
<dbReference type="EMBL" id="CP051487">
    <property type="protein sequence ID" value="QJC78439.1"/>
    <property type="molecule type" value="Genomic_DNA"/>
</dbReference>
<feature type="domain" description="NAD-dependent epimerase/dehydratase" evidence="1">
    <location>
        <begin position="5"/>
        <end position="229"/>
    </location>
</feature>
<dbReference type="KEGG" id="pum:HGP31_08970"/>
<dbReference type="RefSeq" id="WP_168757493.1">
    <property type="nucleotide sequence ID" value="NZ_CP051487.1"/>
</dbReference>
<dbReference type="Pfam" id="PF01370">
    <property type="entry name" value="Epimerase"/>
    <property type="match status" value="1"/>
</dbReference>
<evidence type="ECO:0000313" key="3">
    <source>
        <dbReference type="Proteomes" id="UP000501367"/>
    </source>
</evidence>
<dbReference type="InterPro" id="IPR001509">
    <property type="entry name" value="Epimerase_deHydtase"/>
</dbReference>
<evidence type="ECO:0000313" key="2">
    <source>
        <dbReference type="EMBL" id="QJC78439.1"/>
    </source>
</evidence>
<dbReference type="Proteomes" id="UP000501367">
    <property type="component" value="Chromosome"/>
</dbReference>
<sequence length="320" mass="34462">MSRSVFLTGATGFVGGATLKRLIAEDCSVIAALRNVPRLFDEDVKIVLVDRFDGDTAWKESLCGVDAVIHAAARVHVMNDTEADPLAAFRRVNVEGTLNLARSAAEAGVRRFIFISSIKVNGEGTSPSSAYTPEDVPAPVDPYGISKLEAEEGLRKLAVETTMEVVIIRPVLVYGPGVKANFRNMMNWLDKGIPLPFGAIHNKRSLVALDNLVDLIVTCIDHPAAANQTFLISDGEDLSTTQLLRKMASALGRPARLLPIPSRLISGTAALLGRKSLSNRLCGSLQVDMSKTRSLLGWSPPVSVDDALKATAQNFRDSKK</sequence>
<dbReference type="AlphaFoldDB" id="A0AAE6ZU80"/>
<dbReference type="CDD" id="cd05232">
    <property type="entry name" value="UDP_G4E_4_SDR_e"/>
    <property type="match status" value="1"/>
</dbReference>
<dbReference type="GeneID" id="72193705"/>
<name>A0AAE6ZU80_9PSED</name>
<evidence type="ECO:0000259" key="1">
    <source>
        <dbReference type="Pfam" id="PF01370"/>
    </source>
</evidence>
<dbReference type="Gene3D" id="3.40.50.720">
    <property type="entry name" value="NAD(P)-binding Rossmann-like Domain"/>
    <property type="match status" value="1"/>
</dbReference>
<proteinExistence type="predicted"/>
<dbReference type="InterPro" id="IPR050177">
    <property type="entry name" value="Lipid_A_modif_metabolic_enz"/>
</dbReference>
<dbReference type="PANTHER" id="PTHR43245">
    <property type="entry name" value="BIFUNCTIONAL POLYMYXIN RESISTANCE PROTEIN ARNA"/>
    <property type="match status" value="1"/>
</dbReference>
<gene>
    <name evidence="2" type="ORF">HGP31_08970</name>
</gene>
<organism evidence="2 3">
    <name type="scientific">Pseudomonas umsongensis</name>
    <dbReference type="NCBI Taxonomy" id="198618"/>
    <lineage>
        <taxon>Bacteria</taxon>
        <taxon>Pseudomonadati</taxon>
        <taxon>Pseudomonadota</taxon>
        <taxon>Gammaproteobacteria</taxon>
        <taxon>Pseudomonadales</taxon>
        <taxon>Pseudomonadaceae</taxon>
        <taxon>Pseudomonas</taxon>
    </lineage>
</organism>
<dbReference type="InterPro" id="IPR036291">
    <property type="entry name" value="NAD(P)-bd_dom_sf"/>
</dbReference>